<evidence type="ECO:0000256" key="5">
    <source>
        <dbReference type="ARBA" id="ARBA00022679"/>
    </source>
</evidence>
<feature type="region of interest" description="Disordered" evidence="15">
    <location>
        <begin position="518"/>
        <end position="540"/>
    </location>
</feature>
<keyword evidence="6 16" id="KW-0812">Transmembrane</keyword>
<feature type="transmembrane region" description="Helical" evidence="16">
    <location>
        <begin position="579"/>
        <end position="611"/>
    </location>
</feature>
<organism evidence="19 20">
    <name type="scientific">Cronartium quercuum f. sp. fusiforme G11</name>
    <dbReference type="NCBI Taxonomy" id="708437"/>
    <lineage>
        <taxon>Eukaryota</taxon>
        <taxon>Fungi</taxon>
        <taxon>Dikarya</taxon>
        <taxon>Basidiomycota</taxon>
        <taxon>Pucciniomycotina</taxon>
        <taxon>Pucciniomycetes</taxon>
        <taxon>Pucciniales</taxon>
        <taxon>Coleosporiaceae</taxon>
        <taxon>Cronartium</taxon>
    </lineage>
</organism>
<feature type="transmembrane region" description="Helical" evidence="16">
    <location>
        <begin position="661"/>
        <end position="679"/>
    </location>
</feature>
<dbReference type="InterPro" id="IPR021319">
    <property type="entry name" value="DUF2921"/>
</dbReference>
<evidence type="ECO:0000256" key="14">
    <source>
        <dbReference type="PROSITE-ProRule" id="PRU00175"/>
    </source>
</evidence>
<comment type="subcellular location">
    <subcellularLocation>
        <location evidence="2">Endomembrane system</location>
        <topology evidence="2">Multi-pass membrane protein</topology>
    </subcellularLocation>
</comment>
<dbReference type="Gene3D" id="3.30.40.10">
    <property type="entry name" value="Zinc/RING finger domain, C3HC4 (zinc finger)"/>
    <property type="match status" value="1"/>
</dbReference>
<dbReference type="SMART" id="SM00184">
    <property type="entry name" value="RING"/>
    <property type="match status" value="1"/>
</dbReference>
<keyword evidence="11" id="KW-0862">Zinc</keyword>
<keyword evidence="7" id="KW-0479">Metal-binding</keyword>
<evidence type="ECO:0000256" key="4">
    <source>
        <dbReference type="ARBA" id="ARBA00012483"/>
    </source>
</evidence>
<feature type="transmembrane region" description="Helical" evidence="16">
    <location>
        <begin position="632"/>
        <end position="649"/>
    </location>
</feature>
<sequence>MEPTTTSGRPQPSSFPFLLITALLFYFFSKSPSAPHNHARENLIRALDRRQHEIIGLKDWLNSSTTNPIQTNTTPNSTDAPITQDVCVLPNQTFGTKDLTEGRQFVSRWIDDVQARVDRRTTHLFWRNLTGHIKADWKCRRESLDWYPNELKDRLLETNGTNLAANSSVFNSSFVNQRGRFPWIDSTINRTDAVQSSNPSTRGLKVGYNLRESTLELVRSNASLLRGSMYFSAPDSKDVSLNVEGVHFQDNGTLYLRAWPESMYLDTRIHLASALDAHDFRIPSINNSESIAPVPSLEQMRIGQVILADLEDRARKVEQMLLKGDIPHDNDDELNSSDNDNSANCSFIIYATLTPVSASHIQTSKSLHEYEDSLTNPTGASIPTPSPQHPMLQALMISPNCGLILEMKESPVMLAPMFWAKGRMYGWIAGLITGAQCWLLVWQMDSRQSPSSLSRMSYLSLVTQIVMDAWTFSSHLTLSVVTNNASSQLLMIPAFFACLSAILFGMRYGTLIRMHAPSPPTPRPTQPITQSSVSISATDERTPSLENQPLLDSVPTTHRRSAFPRVFGFMLALIPSRPFFVVGTISICIICIPIVLYTWQPLILCILYSYWIPQIIHNVRNGTSRRGLRKRYVLGSTVCRLYLPLYIWGCPHNAFSVDPNPWIWILAVYSIFQAVLLLLQDYFGARFFLIGKFFSYGQTWDYHPVQLPAIADLEVAQKMPECVICFESINALPNEDRSERGMFDRWSYMVPPCHHIAHTRCLEAWLAIKSECPVCRRPLPPI</sequence>
<dbReference type="GO" id="GO:0043161">
    <property type="term" value="P:proteasome-mediated ubiquitin-dependent protein catabolic process"/>
    <property type="evidence" value="ECO:0007669"/>
    <property type="project" value="TreeGrafter"/>
</dbReference>
<evidence type="ECO:0000256" key="8">
    <source>
        <dbReference type="ARBA" id="ARBA00022729"/>
    </source>
</evidence>
<evidence type="ECO:0000256" key="12">
    <source>
        <dbReference type="ARBA" id="ARBA00022989"/>
    </source>
</evidence>
<evidence type="ECO:0000256" key="1">
    <source>
        <dbReference type="ARBA" id="ARBA00000900"/>
    </source>
</evidence>
<evidence type="ECO:0000313" key="19">
    <source>
        <dbReference type="EMBL" id="KAG0149245.1"/>
    </source>
</evidence>
<evidence type="ECO:0000256" key="11">
    <source>
        <dbReference type="ARBA" id="ARBA00022833"/>
    </source>
</evidence>
<keyword evidence="10" id="KW-0833">Ubl conjugation pathway</keyword>
<keyword evidence="9 14" id="KW-0863">Zinc-finger</keyword>
<reference evidence="19" key="1">
    <citation type="submission" date="2013-11" db="EMBL/GenBank/DDBJ databases">
        <title>Genome sequence of the fusiform rust pathogen reveals effectors for host alternation and coevolution with pine.</title>
        <authorList>
            <consortium name="DOE Joint Genome Institute"/>
            <person name="Smith K."/>
            <person name="Pendleton A."/>
            <person name="Kubisiak T."/>
            <person name="Anderson C."/>
            <person name="Salamov A."/>
            <person name="Aerts A."/>
            <person name="Riley R."/>
            <person name="Clum A."/>
            <person name="Lindquist E."/>
            <person name="Ence D."/>
            <person name="Campbell M."/>
            <person name="Kronenberg Z."/>
            <person name="Feau N."/>
            <person name="Dhillon B."/>
            <person name="Hamelin R."/>
            <person name="Burleigh J."/>
            <person name="Smith J."/>
            <person name="Yandell M."/>
            <person name="Nelson C."/>
            <person name="Grigoriev I."/>
            <person name="Davis J."/>
        </authorList>
    </citation>
    <scope>NUCLEOTIDE SEQUENCE</scope>
    <source>
        <strain evidence="19">G11</strain>
    </source>
</reference>
<dbReference type="PANTHER" id="PTHR22763:SF162">
    <property type="entry name" value="TRANSMEMBRANE E3 UBIQUITIN-PROTEIN LIGASE 1"/>
    <property type="match status" value="1"/>
</dbReference>
<dbReference type="OrthoDB" id="9984778at2759"/>
<dbReference type="EMBL" id="MU167229">
    <property type="protein sequence ID" value="KAG0149245.1"/>
    <property type="molecule type" value="Genomic_DNA"/>
</dbReference>
<feature type="signal peptide" evidence="17">
    <location>
        <begin position="1"/>
        <end position="33"/>
    </location>
</feature>
<dbReference type="PROSITE" id="PS50089">
    <property type="entry name" value="ZF_RING_2"/>
    <property type="match status" value="1"/>
</dbReference>
<dbReference type="Pfam" id="PF11145">
    <property type="entry name" value="DUF2921"/>
    <property type="match status" value="2"/>
</dbReference>
<dbReference type="GO" id="GO:0008270">
    <property type="term" value="F:zinc ion binding"/>
    <property type="evidence" value="ECO:0007669"/>
    <property type="project" value="UniProtKB-KW"/>
</dbReference>
<feature type="transmembrane region" description="Helical" evidence="16">
    <location>
        <begin position="424"/>
        <end position="444"/>
    </location>
</feature>
<dbReference type="AlphaFoldDB" id="A0A9P6TF07"/>
<evidence type="ECO:0000256" key="6">
    <source>
        <dbReference type="ARBA" id="ARBA00022692"/>
    </source>
</evidence>
<dbReference type="GO" id="GO:0012505">
    <property type="term" value="C:endomembrane system"/>
    <property type="evidence" value="ECO:0007669"/>
    <property type="project" value="UniProtKB-SubCell"/>
</dbReference>
<evidence type="ECO:0000256" key="3">
    <source>
        <dbReference type="ARBA" id="ARBA00004906"/>
    </source>
</evidence>
<proteinExistence type="predicted"/>
<accession>A0A9P6TF07</accession>
<keyword evidence="12 16" id="KW-1133">Transmembrane helix</keyword>
<evidence type="ECO:0000256" key="10">
    <source>
        <dbReference type="ARBA" id="ARBA00022786"/>
    </source>
</evidence>
<comment type="caution">
    <text evidence="19">The sequence shown here is derived from an EMBL/GenBank/DDBJ whole genome shotgun (WGS) entry which is preliminary data.</text>
</comment>
<keyword evidence="20" id="KW-1185">Reference proteome</keyword>
<dbReference type="Pfam" id="PF13639">
    <property type="entry name" value="zf-RING_2"/>
    <property type="match status" value="1"/>
</dbReference>
<comment type="pathway">
    <text evidence="3">Protein modification; protein ubiquitination.</text>
</comment>
<protein>
    <recommendedName>
        <fullName evidence="4">RING-type E3 ubiquitin transferase</fullName>
        <ecNumber evidence="4">2.3.2.27</ecNumber>
    </recommendedName>
</protein>
<evidence type="ECO:0000256" key="15">
    <source>
        <dbReference type="SAM" id="MobiDB-lite"/>
    </source>
</evidence>
<dbReference type="InterPro" id="IPR001841">
    <property type="entry name" value="Znf_RING"/>
</dbReference>
<keyword evidence="8 17" id="KW-0732">Signal</keyword>
<evidence type="ECO:0000313" key="20">
    <source>
        <dbReference type="Proteomes" id="UP000886653"/>
    </source>
</evidence>
<evidence type="ECO:0000256" key="17">
    <source>
        <dbReference type="SAM" id="SignalP"/>
    </source>
</evidence>
<feature type="domain" description="RING-type" evidence="18">
    <location>
        <begin position="722"/>
        <end position="776"/>
    </location>
</feature>
<evidence type="ECO:0000259" key="18">
    <source>
        <dbReference type="PROSITE" id="PS50089"/>
    </source>
</evidence>
<keyword evidence="5" id="KW-0808">Transferase</keyword>
<comment type="catalytic activity">
    <reaction evidence="1">
        <text>S-ubiquitinyl-[E2 ubiquitin-conjugating enzyme]-L-cysteine + [acceptor protein]-L-lysine = [E2 ubiquitin-conjugating enzyme]-L-cysteine + N(6)-ubiquitinyl-[acceptor protein]-L-lysine.</text>
        <dbReference type="EC" id="2.3.2.27"/>
    </reaction>
</comment>
<evidence type="ECO:0000256" key="9">
    <source>
        <dbReference type="ARBA" id="ARBA00022771"/>
    </source>
</evidence>
<dbReference type="InterPro" id="IPR050731">
    <property type="entry name" value="HRD1_E3_ubiq-ligases"/>
</dbReference>
<dbReference type="GO" id="GO:0061630">
    <property type="term" value="F:ubiquitin protein ligase activity"/>
    <property type="evidence" value="ECO:0007669"/>
    <property type="project" value="UniProtKB-EC"/>
</dbReference>
<keyword evidence="13 16" id="KW-0472">Membrane</keyword>
<dbReference type="GO" id="GO:0044695">
    <property type="term" value="C:Dsc E3 ubiquitin ligase complex"/>
    <property type="evidence" value="ECO:0007669"/>
    <property type="project" value="TreeGrafter"/>
</dbReference>
<dbReference type="PANTHER" id="PTHR22763">
    <property type="entry name" value="RING ZINC FINGER PROTEIN"/>
    <property type="match status" value="1"/>
</dbReference>
<gene>
    <name evidence="19" type="ORF">CROQUDRAFT_653815</name>
</gene>
<dbReference type="EC" id="2.3.2.27" evidence="4"/>
<evidence type="ECO:0000256" key="7">
    <source>
        <dbReference type="ARBA" id="ARBA00022723"/>
    </source>
</evidence>
<dbReference type="InterPro" id="IPR013083">
    <property type="entry name" value="Znf_RING/FYVE/PHD"/>
</dbReference>
<feature type="transmembrane region" description="Helical" evidence="16">
    <location>
        <begin position="490"/>
        <end position="509"/>
    </location>
</feature>
<dbReference type="Proteomes" id="UP000886653">
    <property type="component" value="Unassembled WGS sequence"/>
</dbReference>
<evidence type="ECO:0000256" key="13">
    <source>
        <dbReference type="ARBA" id="ARBA00023136"/>
    </source>
</evidence>
<evidence type="ECO:0000256" key="16">
    <source>
        <dbReference type="SAM" id="Phobius"/>
    </source>
</evidence>
<name>A0A9P6TF07_9BASI</name>
<dbReference type="SUPFAM" id="SSF57850">
    <property type="entry name" value="RING/U-box"/>
    <property type="match status" value="1"/>
</dbReference>
<feature type="chain" id="PRO_5040179630" description="RING-type E3 ubiquitin transferase" evidence="17">
    <location>
        <begin position="34"/>
        <end position="782"/>
    </location>
</feature>
<evidence type="ECO:0000256" key="2">
    <source>
        <dbReference type="ARBA" id="ARBA00004127"/>
    </source>
</evidence>